<comment type="caution">
    <text evidence="1">The sequence shown here is derived from an EMBL/GenBank/DDBJ whole genome shotgun (WGS) entry which is preliminary data.</text>
</comment>
<sequence length="659" mass="75617">MESNPVSNLGEIKTVSEAEDRSISLLTTLSLTIKILPYFGYADQCKTLMTQLRSESRQLWLSNEDQWLKPFINDQEEEVFHIEKRSLMVKNLKGPSSSDGEVSCDSQVMDLAHSNVYKLYSFRFWAVGDNLPGLEIIADFCQIVDSDLLKVRVIYVFGDISTISDFECILTISKALKIKVEEYKVDKATYYRFKSPPFCILKTNCVDDTKSLYVCSYNWDPPNNQSQQVLVSKIRKNYLELPELVELFKKLLEIITMKTLSKEIKGSGIKIKLEHRNIVRDKDCIHQLSDILENHTITEDCQRGVVPTFFLKCQGLFKDQSQSMQPKNLDLIPVLSNVLNNKGFPIKLIFCRKSYGKAMKYEIKGDKCLIGYSNWTMKMTNFSLEVANDYTIDNNYIIFRSKENIFNADVSEKSSFKDLEEHKSSSEDLKIYIPTDEIKTLNCDFGFLRKILSVVSIQKLSDLQIKISSIDLSKEYTCEILQSLSKFIKVEIEIIDLEPESDQQEQINEISFEALHNLNLKKLKIGYEISNKDLILSLISFLEHQTTLNAISVKIRASEVEDANSAFKSLLEVIWELNCLDIDISVSEATLEMAEMSKEFTKSNIDKNIFICLNPPSERSDSTENLEITNSDNPITKSQECSKEILITDKFTKCKKKLE</sequence>
<reference evidence="1" key="1">
    <citation type="submission" date="2023-07" db="EMBL/GenBank/DDBJ databases">
        <authorList>
            <consortium name="AG Swart"/>
            <person name="Singh M."/>
            <person name="Singh A."/>
            <person name="Seah K."/>
            <person name="Emmerich C."/>
        </authorList>
    </citation>
    <scope>NUCLEOTIDE SEQUENCE</scope>
    <source>
        <strain evidence="1">DP1</strain>
    </source>
</reference>
<accession>A0AAD1X316</accession>
<gene>
    <name evidence="1" type="ORF">ECRASSUSDP1_LOCUS2478</name>
</gene>
<proteinExistence type="predicted"/>
<organism evidence="1 2">
    <name type="scientific">Euplotes crassus</name>
    <dbReference type="NCBI Taxonomy" id="5936"/>
    <lineage>
        <taxon>Eukaryota</taxon>
        <taxon>Sar</taxon>
        <taxon>Alveolata</taxon>
        <taxon>Ciliophora</taxon>
        <taxon>Intramacronucleata</taxon>
        <taxon>Spirotrichea</taxon>
        <taxon>Hypotrichia</taxon>
        <taxon>Euplotida</taxon>
        <taxon>Euplotidae</taxon>
        <taxon>Moneuplotes</taxon>
    </lineage>
</organism>
<dbReference type="EMBL" id="CAMPGE010002367">
    <property type="protein sequence ID" value="CAI2361168.1"/>
    <property type="molecule type" value="Genomic_DNA"/>
</dbReference>
<evidence type="ECO:0000313" key="2">
    <source>
        <dbReference type="Proteomes" id="UP001295684"/>
    </source>
</evidence>
<evidence type="ECO:0000313" key="1">
    <source>
        <dbReference type="EMBL" id="CAI2361168.1"/>
    </source>
</evidence>
<name>A0AAD1X316_EUPCR</name>
<protein>
    <submittedName>
        <fullName evidence="1">Uncharacterized protein</fullName>
    </submittedName>
</protein>
<dbReference type="Proteomes" id="UP001295684">
    <property type="component" value="Unassembled WGS sequence"/>
</dbReference>
<keyword evidence="2" id="KW-1185">Reference proteome</keyword>
<dbReference type="AlphaFoldDB" id="A0AAD1X316"/>